<dbReference type="InterPro" id="IPR008506">
    <property type="entry name" value="SND2/TMEM208"/>
</dbReference>
<protein>
    <recommendedName>
        <fullName evidence="3">Transmembrane protein 208</fullName>
    </recommendedName>
</protein>
<keyword evidence="4 9" id="KW-0812">Transmembrane</keyword>
<feature type="compositionally biased region" description="Basic residues" evidence="8">
    <location>
        <begin position="165"/>
        <end position="178"/>
    </location>
</feature>
<evidence type="ECO:0000256" key="5">
    <source>
        <dbReference type="ARBA" id="ARBA00022824"/>
    </source>
</evidence>
<evidence type="ECO:0000256" key="1">
    <source>
        <dbReference type="ARBA" id="ARBA00004477"/>
    </source>
</evidence>
<sequence length="178" mass="20600">MKIVMFQQKGKAPTKGAKQILMENSVTLNFYRNMSLVAIAAYGLVTTCLYLDDLTTGVIVMNILVLLIYGGCYQMMKYISRPTYTDNSQLLDPGLDLNMEGGMGEHVKDIVILSSLTHVLTILSNYFWFLLLLVPLRAFWLLWKNVLGPWFFQEAPQDTEQDEKKKKKMERKMKRYQQ</sequence>
<comment type="caution">
    <text evidence="10">The sequence shown here is derived from an EMBL/GenBank/DDBJ whole genome shotgun (WGS) entry which is preliminary data.</text>
</comment>
<dbReference type="Pfam" id="PF05620">
    <property type="entry name" value="TMEM208_SND2"/>
    <property type="match status" value="1"/>
</dbReference>
<feature type="transmembrane region" description="Helical" evidence="9">
    <location>
        <begin position="30"/>
        <end position="51"/>
    </location>
</feature>
<dbReference type="GO" id="GO:0005789">
    <property type="term" value="C:endoplasmic reticulum membrane"/>
    <property type="evidence" value="ECO:0007669"/>
    <property type="project" value="UniProtKB-SubCell"/>
</dbReference>
<dbReference type="GO" id="GO:0005773">
    <property type="term" value="C:vacuole"/>
    <property type="evidence" value="ECO:0007669"/>
    <property type="project" value="GOC"/>
</dbReference>
<evidence type="ECO:0000313" key="10">
    <source>
        <dbReference type="EMBL" id="KAH9637357.1"/>
    </source>
</evidence>
<feature type="transmembrane region" description="Helical" evidence="9">
    <location>
        <begin position="126"/>
        <end position="143"/>
    </location>
</feature>
<evidence type="ECO:0000256" key="2">
    <source>
        <dbReference type="ARBA" id="ARBA00009950"/>
    </source>
</evidence>
<keyword evidence="6 9" id="KW-1133">Transmembrane helix</keyword>
<keyword evidence="7 9" id="KW-0472">Membrane</keyword>
<evidence type="ECO:0000256" key="8">
    <source>
        <dbReference type="SAM" id="MobiDB-lite"/>
    </source>
</evidence>
<organism evidence="10 11">
    <name type="scientific">Spodoptera exigua</name>
    <name type="common">Beet armyworm</name>
    <name type="synonym">Noctua fulgens</name>
    <dbReference type="NCBI Taxonomy" id="7107"/>
    <lineage>
        <taxon>Eukaryota</taxon>
        <taxon>Metazoa</taxon>
        <taxon>Ecdysozoa</taxon>
        <taxon>Arthropoda</taxon>
        <taxon>Hexapoda</taxon>
        <taxon>Insecta</taxon>
        <taxon>Pterygota</taxon>
        <taxon>Neoptera</taxon>
        <taxon>Endopterygota</taxon>
        <taxon>Lepidoptera</taxon>
        <taxon>Glossata</taxon>
        <taxon>Ditrysia</taxon>
        <taxon>Noctuoidea</taxon>
        <taxon>Noctuidae</taxon>
        <taxon>Amphipyrinae</taxon>
        <taxon>Spodoptera</taxon>
    </lineage>
</organism>
<dbReference type="AlphaFoldDB" id="A0A922MJU6"/>
<evidence type="ECO:0000256" key="4">
    <source>
        <dbReference type="ARBA" id="ARBA00022692"/>
    </source>
</evidence>
<comment type="subcellular location">
    <subcellularLocation>
        <location evidence="1">Endoplasmic reticulum membrane</location>
        <topology evidence="1">Multi-pass membrane protein</topology>
    </subcellularLocation>
</comment>
<accession>A0A922MJU6</accession>
<gene>
    <name evidence="10" type="ORF">HF086_007001</name>
</gene>
<dbReference type="EMBL" id="JACEFF010000448">
    <property type="protein sequence ID" value="KAH9637357.1"/>
    <property type="molecule type" value="Genomic_DNA"/>
</dbReference>
<name>A0A922MJU6_SPOEX</name>
<dbReference type="PANTHER" id="PTHR13505">
    <property type="entry name" value="TRANSMEMBRANE PROTEIN 208"/>
    <property type="match status" value="1"/>
</dbReference>
<feature type="region of interest" description="Disordered" evidence="8">
    <location>
        <begin position="157"/>
        <end position="178"/>
    </location>
</feature>
<evidence type="ECO:0000256" key="3">
    <source>
        <dbReference type="ARBA" id="ARBA00015033"/>
    </source>
</evidence>
<comment type="similarity">
    <text evidence="2">Belongs to the TMEM208 family.</text>
</comment>
<feature type="transmembrane region" description="Helical" evidence="9">
    <location>
        <begin position="58"/>
        <end position="76"/>
    </location>
</feature>
<proteinExistence type="inferred from homology"/>
<keyword evidence="5" id="KW-0256">Endoplasmic reticulum</keyword>
<evidence type="ECO:0000256" key="6">
    <source>
        <dbReference type="ARBA" id="ARBA00022989"/>
    </source>
</evidence>
<evidence type="ECO:0000256" key="9">
    <source>
        <dbReference type="SAM" id="Phobius"/>
    </source>
</evidence>
<evidence type="ECO:0000313" key="11">
    <source>
        <dbReference type="Proteomes" id="UP000814243"/>
    </source>
</evidence>
<dbReference type="Proteomes" id="UP000814243">
    <property type="component" value="Unassembled WGS sequence"/>
</dbReference>
<evidence type="ECO:0000256" key="7">
    <source>
        <dbReference type="ARBA" id="ARBA00023136"/>
    </source>
</evidence>
<dbReference type="GO" id="GO:0006624">
    <property type="term" value="P:vacuolar protein processing"/>
    <property type="evidence" value="ECO:0007669"/>
    <property type="project" value="TreeGrafter"/>
</dbReference>
<dbReference type="PANTHER" id="PTHR13505:SF7">
    <property type="entry name" value="TRANSMEMBRANE PROTEIN 208"/>
    <property type="match status" value="1"/>
</dbReference>
<reference evidence="10" key="1">
    <citation type="journal article" date="2021" name="G3 (Bethesda)">
        <title>Genome and transcriptome analysis of the beet armyworm Spodoptera exigua reveals targets for pest control. .</title>
        <authorList>
            <person name="Simon S."/>
            <person name="Breeschoten T."/>
            <person name="Jansen H.J."/>
            <person name="Dirks R.P."/>
            <person name="Schranz M.E."/>
            <person name="Ros V.I.D."/>
        </authorList>
    </citation>
    <scope>NUCLEOTIDE SEQUENCE</scope>
    <source>
        <strain evidence="10">TB_SE_WUR_2020</strain>
    </source>
</reference>